<dbReference type="PANTHER" id="PTHR44743:SF10">
    <property type="entry name" value="J DOMAIN-CONTAINING PROTEIN"/>
    <property type="match status" value="1"/>
</dbReference>
<name>A0A0S4JT46_BODSA</name>
<dbReference type="PROSITE" id="PS00636">
    <property type="entry name" value="DNAJ_1"/>
    <property type="match status" value="1"/>
</dbReference>
<evidence type="ECO:0000313" key="3">
    <source>
        <dbReference type="EMBL" id="CUG93754.1"/>
    </source>
</evidence>
<keyword evidence="4" id="KW-1185">Reference proteome</keyword>
<dbReference type="Gene3D" id="1.10.287.110">
    <property type="entry name" value="DnaJ domain"/>
    <property type="match status" value="2"/>
</dbReference>
<dbReference type="VEuPathDB" id="TriTrypDB:BSAL_44640"/>
<evidence type="ECO:0000259" key="2">
    <source>
        <dbReference type="PROSITE" id="PS50076"/>
    </source>
</evidence>
<dbReference type="SMART" id="SM00271">
    <property type="entry name" value="DnaJ"/>
    <property type="match status" value="1"/>
</dbReference>
<dbReference type="PROSITE" id="PS50076">
    <property type="entry name" value="DNAJ_2"/>
    <property type="match status" value="1"/>
</dbReference>
<feature type="transmembrane region" description="Helical" evidence="1">
    <location>
        <begin position="121"/>
        <end position="141"/>
    </location>
</feature>
<dbReference type="InterPro" id="IPR001623">
    <property type="entry name" value="DnaJ_domain"/>
</dbReference>
<reference evidence="4" key="1">
    <citation type="submission" date="2015-09" db="EMBL/GenBank/DDBJ databases">
        <authorList>
            <consortium name="Pathogen Informatics"/>
        </authorList>
    </citation>
    <scope>NUCLEOTIDE SEQUENCE [LARGE SCALE GENOMIC DNA]</scope>
    <source>
        <strain evidence="4">Lake Konstanz</strain>
    </source>
</reference>
<proteinExistence type="predicted"/>
<dbReference type="InterPro" id="IPR018253">
    <property type="entry name" value="DnaJ_domain_CS"/>
</dbReference>
<feature type="domain" description="J" evidence="2">
    <location>
        <begin position="44"/>
        <end position="108"/>
    </location>
</feature>
<gene>
    <name evidence="3" type="ORF">BSAL_44640</name>
</gene>
<keyword evidence="1" id="KW-1133">Transmembrane helix</keyword>
<dbReference type="Proteomes" id="UP000051952">
    <property type="component" value="Unassembled WGS sequence"/>
</dbReference>
<keyword evidence="1" id="KW-0472">Membrane</keyword>
<feature type="transmembrane region" description="Helical" evidence="1">
    <location>
        <begin position="161"/>
        <end position="183"/>
    </location>
</feature>
<evidence type="ECO:0000256" key="1">
    <source>
        <dbReference type="SAM" id="Phobius"/>
    </source>
</evidence>
<sequence length="312" mass="34668">MSTTPASFEGVCLYEMLGVQKNATVDDIRRAYKRQALVSFEGVCLYEMLGVQKNATVDDIRRAYKRQALVLHPDKNKSADAVHKFQAMQRAYEVLKDDAKRAAYDQGGMDRLKKFEEGRDFPGFKALFTIIVLAYATMAGVPRHVKCHAAERSPRLLKYASVLSVWAAVIVALVAVTALHVWIVPSPASGPRRCSLSRTNEFNSATQVSFGHFSTTMYGAGGACEQASAVHELDVVCRRIEQVLLSAHMRLPPTVEVDEVLPSGQTFRRFTKKSAKRPWYSKFVAHTSYTMSSASMPTLPRVCSMLQSRGHA</sequence>
<dbReference type="SUPFAM" id="SSF46565">
    <property type="entry name" value="Chaperone J-domain"/>
    <property type="match status" value="2"/>
</dbReference>
<dbReference type="InterPro" id="IPR036869">
    <property type="entry name" value="J_dom_sf"/>
</dbReference>
<dbReference type="Pfam" id="PF00226">
    <property type="entry name" value="DnaJ"/>
    <property type="match status" value="1"/>
</dbReference>
<evidence type="ECO:0000313" key="4">
    <source>
        <dbReference type="Proteomes" id="UP000051952"/>
    </source>
</evidence>
<protein>
    <submittedName>
        <fullName evidence="3">DNA-J protein, putative</fullName>
    </submittedName>
</protein>
<organism evidence="3 4">
    <name type="scientific">Bodo saltans</name>
    <name type="common">Flagellated protozoan</name>
    <dbReference type="NCBI Taxonomy" id="75058"/>
    <lineage>
        <taxon>Eukaryota</taxon>
        <taxon>Discoba</taxon>
        <taxon>Euglenozoa</taxon>
        <taxon>Kinetoplastea</taxon>
        <taxon>Metakinetoplastina</taxon>
        <taxon>Eubodonida</taxon>
        <taxon>Bodonidae</taxon>
        <taxon>Bodo</taxon>
    </lineage>
</organism>
<keyword evidence="1" id="KW-0812">Transmembrane</keyword>
<dbReference type="PANTHER" id="PTHR44743">
    <property type="entry name" value="PUTATIVE, EXPRESSED-RELATED"/>
    <property type="match status" value="1"/>
</dbReference>
<accession>A0A0S4JT46</accession>
<dbReference type="OrthoDB" id="10250354at2759"/>
<dbReference type="PRINTS" id="PR00625">
    <property type="entry name" value="JDOMAIN"/>
</dbReference>
<dbReference type="AlphaFoldDB" id="A0A0S4JT46"/>
<dbReference type="CDD" id="cd06257">
    <property type="entry name" value="DnaJ"/>
    <property type="match status" value="1"/>
</dbReference>
<dbReference type="EMBL" id="CYKH01002191">
    <property type="protein sequence ID" value="CUG93754.1"/>
    <property type="molecule type" value="Genomic_DNA"/>
</dbReference>